<proteinExistence type="inferred from homology"/>
<evidence type="ECO:0008006" key="6">
    <source>
        <dbReference type="Google" id="ProtNLM"/>
    </source>
</evidence>
<dbReference type="PANTHER" id="PTHR34135">
    <property type="entry name" value="LYSOZYME"/>
    <property type="match status" value="1"/>
</dbReference>
<dbReference type="InterPro" id="IPR017853">
    <property type="entry name" value="GH"/>
</dbReference>
<dbReference type="AlphaFoldDB" id="A0A1F6VQS2"/>
<evidence type="ECO:0000256" key="2">
    <source>
        <dbReference type="ARBA" id="ARBA00022801"/>
    </source>
</evidence>
<dbReference type="PROSITE" id="PS51904">
    <property type="entry name" value="GLYCOSYL_HYDROL_F25_2"/>
    <property type="match status" value="1"/>
</dbReference>
<keyword evidence="2" id="KW-0378">Hydrolase</keyword>
<accession>A0A1F6VQS2</accession>
<dbReference type="GO" id="GO:0009253">
    <property type="term" value="P:peptidoglycan catabolic process"/>
    <property type="evidence" value="ECO:0007669"/>
    <property type="project" value="InterPro"/>
</dbReference>
<dbReference type="Gene3D" id="3.20.20.80">
    <property type="entry name" value="Glycosidases"/>
    <property type="match status" value="1"/>
</dbReference>
<comment type="caution">
    <text evidence="4">The sequence shown here is derived from an EMBL/GenBank/DDBJ whole genome shotgun (WGS) entry which is preliminary data.</text>
</comment>
<evidence type="ECO:0000313" key="4">
    <source>
        <dbReference type="EMBL" id="OGI71922.1"/>
    </source>
</evidence>
<evidence type="ECO:0000313" key="5">
    <source>
        <dbReference type="Proteomes" id="UP000179686"/>
    </source>
</evidence>
<dbReference type="Proteomes" id="UP000179686">
    <property type="component" value="Unassembled WGS sequence"/>
</dbReference>
<evidence type="ECO:0000256" key="3">
    <source>
        <dbReference type="ARBA" id="ARBA00023295"/>
    </source>
</evidence>
<protein>
    <recommendedName>
        <fullName evidence="6">Glycoside hydrolase family 25</fullName>
    </recommendedName>
</protein>
<dbReference type="Pfam" id="PF01183">
    <property type="entry name" value="Glyco_hydro_25"/>
    <property type="match status" value="1"/>
</dbReference>
<dbReference type="GO" id="GO:0003796">
    <property type="term" value="F:lysozyme activity"/>
    <property type="evidence" value="ECO:0007669"/>
    <property type="project" value="InterPro"/>
</dbReference>
<sequence length="246" mass="28073">MKALLMTLVFILINLNYTFQPDNIHNGFFVQAEGADLGALNPDTLTKADAFLFGIDISHYQRQINWSDLSTEKHITFVVVRATMGGSRKDKFFRANFDSAKKYFIVGAYHYYDPNEHSSLQAKNFISTVKLDSGNLRPVLDIERLSTNQSISSLRVSLKNWLKLVEKHYGVKPIIYTGLGYYCRHLDGHFNGYPLWVATHNPKMRGDTTLVADIHQFSVKERVCGINSCVDGNELHSRNLERVLIR</sequence>
<dbReference type="InterPro" id="IPR002053">
    <property type="entry name" value="Glyco_hydro_25"/>
</dbReference>
<dbReference type="GO" id="GO:0016052">
    <property type="term" value="P:carbohydrate catabolic process"/>
    <property type="evidence" value="ECO:0007669"/>
    <property type="project" value="TreeGrafter"/>
</dbReference>
<dbReference type="GO" id="GO:0016998">
    <property type="term" value="P:cell wall macromolecule catabolic process"/>
    <property type="evidence" value="ECO:0007669"/>
    <property type="project" value="InterPro"/>
</dbReference>
<gene>
    <name evidence="4" type="ORF">A3J61_00510</name>
</gene>
<reference evidence="4 5" key="1">
    <citation type="journal article" date="2016" name="Nat. Commun.">
        <title>Thousands of microbial genomes shed light on interconnected biogeochemical processes in an aquifer system.</title>
        <authorList>
            <person name="Anantharaman K."/>
            <person name="Brown C.T."/>
            <person name="Hug L.A."/>
            <person name="Sharon I."/>
            <person name="Castelle C.J."/>
            <person name="Probst A.J."/>
            <person name="Thomas B.C."/>
            <person name="Singh A."/>
            <person name="Wilkins M.J."/>
            <person name="Karaoz U."/>
            <person name="Brodie E.L."/>
            <person name="Williams K.H."/>
            <person name="Hubbard S.S."/>
            <person name="Banfield J.F."/>
        </authorList>
    </citation>
    <scope>NUCLEOTIDE SEQUENCE [LARGE SCALE GENOMIC DNA]</scope>
</reference>
<comment type="similarity">
    <text evidence="1">Belongs to the glycosyl hydrolase 25 family.</text>
</comment>
<dbReference type="InterPro" id="IPR018077">
    <property type="entry name" value="Glyco_hydro_fam25_subgr"/>
</dbReference>
<dbReference type="EMBL" id="MFUC01000016">
    <property type="protein sequence ID" value="OGI71922.1"/>
    <property type="molecule type" value="Genomic_DNA"/>
</dbReference>
<evidence type="ECO:0000256" key="1">
    <source>
        <dbReference type="ARBA" id="ARBA00010646"/>
    </source>
</evidence>
<dbReference type="PANTHER" id="PTHR34135:SF2">
    <property type="entry name" value="LYSOZYME"/>
    <property type="match status" value="1"/>
</dbReference>
<name>A0A1F6VQS2_9BACT</name>
<dbReference type="SMART" id="SM00641">
    <property type="entry name" value="Glyco_25"/>
    <property type="match status" value="1"/>
</dbReference>
<dbReference type="STRING" id="1801752.A3J61_00510"/>
<dbReference type="SUPFAM" id="SSF51445">
    <property type="entry name" value="(Trans)glycosidases"/>
    <property type="match status" value="1"/>
</dbReference>
<organism evidence="4 5">
    <name type="scientific">Candidatus Nomurabacteria bacterium RIFCSPHIGHO2_02_FULL_38_15</name>
    <dbReference type="NCBI Taxonomy" id="1801752"/>
    <lineage>
        <taxon>Bacteria</taxon>
        <taxon>Candidatus Nomuraibacteriota</taxon>
    </lineage>
</organism>
<keyword evidence="3" id="KW-0326">Glycosidase</keyword>